<accession>A0A964XQN1</accession>
<dbReference type="RefSeq" id="WP_161705161.1">
    <property type="nucleotide sequence ID" value="NZ_JAAAHS010000497.1"/>
</dbReference>
<organism evidence="3 4">
    <name type="scientific">Streptomyces boluensis</name>
    <dbReference type="NCBI Taxonomy" id="1775135"/>
    <lineage>
        <taxon>Bacteria</taxon>
        <taxon>Bacillati</taxon>
        <taxon>Actinomycetota</taxon>
        <taxon>Actinomycetes</taxon>
        <taxon>Kitasatosporales</taxon>
        <taxon>Streptomycetaceae</taxon>
        <taxon>Streptomyces</taxon>
    </lineage>
</organism>
<evidence type="ECO:0000313" key="3">
    <source>
        <dbReference type="EMBL" id="NBE56466.1"/>
    </source>
</evidence>
<dbReference type="AlphaFoldDB" id="A0A964XQN1"/>
<sequence length="272" mass="28149">MAKTSRMTRVLGAAAATAALAVGSVVAFPGAAQADGEDRYYIQVGGTGATPPAPQCTYSYDAANQAHQLGDRAITVCYPASFGPFIGPTGSLIDAATRAVHPEAITAPPYDASVQTGIKETLRVAEETHRAHPDARLTIVGYSQGAQVADEVLQTISRGETGIDKAQVDGKLYADPMQPGTGLGAMVPKGVGVPGFATSPGTGPTDFNGIPVTRYCINGDPVCDASIPNVPGYFELHPNYPEAGNVIERTLTEDNGNGVQWLNPDGSPAQRP</sequence>
<dbReference type="Gene3D" id="3.40.50.1820">
    <property type="entry name" value="alpha/beta hydrolase"/>
    <property type="match status" value="1"/>
</dbReference>
<name>A0A964XQN1_9ACTN</name>
<dbReference type="InterPro" id="IPR000675">
    <property type="entry name" value="Cutinase/axe"/>
</dbReference>
<protein>
    <submittedName>
        <fullName evidence="3">PE-PPE domain-containing protein</fullName>
    </submittedName>
</protein>
<evidence type="ECO:0000256" key="1">
    <source>
        <dbReference type="ARBA" id="ARBA00022801"/>
    </source>
</evidence>
<dbReference type="PROSITE" id="PS51318">
    <property type="entry name" value="TAT"/>
    <property type="match status" value="1"/>
</dbReference>
<keyword evidence="4" id="KW-1185">Reference proteome</keyword>
<dbReference type="GO" id="GO:0016787">
    <property type="term" value="F:hydrolase activity"/>
    <property type="evidence" value="ECO:0007669"/>
    <property type="project" value="UniProtKB-KW"/>
</dbReference>
<reference evidence="3" key="1">
    <citation type="submission" date="2020-01" db="EMBL/GenBank/DDBJ databases">
        <title>Whole-genome analyses of novel actinobacteria.</title>
        <authorList>
            <person name="Sahin N."/>
        </authorList>
    </citation>
    <scope>NUCLEOTIDE SEQUENCE</scope>
    <source>
        <strain evidence="3">YC537</strain>
    </source>
</reference>
<dbReference type="InterPro" id="IPR006311">
    <property type="entry name" value="TAT_signal"/>
</dbReference>
<dbReference type="Pfam" id="PF01083">
    <property type="entry name" value="Cutinase"/>
    <property type="match status" value="1"/>
</dbReference>
<dbReference type="InterPro" id="IPR029058">
    <property type="entry name" value="AB_hydrolase_fold"/>
</dbReference>
<dbReference type="SUPFAM" id="SSF53474">
    <property type="entry name" value="alpha/beta-Hydrolases"/>
    <property type="match status" value="1"/>
</dbReference>
<dbReference type="EMBL" id="JAAAHS010000497">
    <property type="protein sequence ID" value="NBE56466.1"/>
    <property type="molecule type" value="Genomic_DNA"/>
</dbReference>
<keyword evidence="2" id="KW-0732">Signal</keyword>
<gene>
    <name evidence="3" type="ORF">GUY60_34555</name>
</gene>
<evidence type="ECO:0000313" key="4">
    <source>
        <dbReference type="Proteomes" id="UP000598297"/>
    </source>
</evidence>
<feature type="chain" id="PRO_5038113598" evidence="2">
    <location>
        <begin position="35"/>
        <end position="272"/>
    </location>
</feature>
<evidence type="ECO:0000256" key="2">
    <source>
        <dbReference type="SAM" id="SignalP"/>
    </source>
</evidence>
<feature type="signal peptide" evidence="2">
    <location>
        <begin position="1"/>
        <end position="34"/>
    </location>
</feature>
<comment type="caution">
    <text evidence="3">The sequence shown here is derived from an EMBL/GenBank/DDBJ whole genome shotgun (WGS) entry which is preliminary data.</text>
</comment>
<dbReference type="SMART" id="SM01110">
    <property type="entry name" value="Cutinase"/>
    <property type="match status" value="1"/>
</dbReference>
<dbReference type="Proteomes" id="UP000598297">
    <property type="component" value="Unassembled WGS sequence"/>
</dbReference>
<keyword evidence="1" id="KW-0378">Hydrolase</keyword>
<dbReference type="OrthoDB" id="3604642at2"/>
<proteinExistence type="predicted"/>